<reference evidence="2 3" key="1">
    <citation type="journal article" date="2014" name="BMC Genomics">
        <title>Genome sequencing of four Aureobasidium pullulans varieties: biotechnological potential, stress tolerance, and description of new species.</title>
        <authorList>
            <person name="Gostin Ar C."/>
            <person name="Ohm R.A."/>
            <person name="Kogej T."/>
            <person name="Sonjak S."/>
            <person name="Turk M."/>
            <person name="Zajc J."/>
            <person name="Zalar P."/>
            <person name="Grube M."/>
            <person name="Sun H."/>
            <person name="Han J."/>
            <person name="Sharma A."/>
            <person name="Chiniquy J."/>
            <person name="Ngan C.Y."/>
            <person name="Lipzen A."/>
            <person name="Barry K."/>
            <person name="Grigoriev I.V."/>
            <person name="Gunde-Cimerman N."/>
        </authorList>
    </citation>
    <scope>NUCLEOTIDE SEQUENCE [LARGE SCALE GENOMIC DNA]</scope>
    <source>
        <strain evidence="2 3">EXF-150</strain>
    </source>
</reference>
<evidence type="ECO:0000313" key="2">
    <source>
        <dbReference type="EMBL" id="KEQ89170.1"/>
    </source>
</evidence>
<evidence type="ECO:0000313" key="3">
    <source>
        <dbReference type="Proteomes" id="UP000030706"/>
    </source>
</evidence>
<dbReference type="GeneID" id="40745596"/>
<sequence>MTTQDNFGIAMPTQDQRDIVRPSTELGTPSVSTVQVSRSPSLPSGSPFWDQMDLISPPSSPSPSRVPESTMDLDRYVQRGFSEDLALPPRQIEKPFRFLDLPAELRIMVFGFAFEQTHWSSFDCPPWSYNGDYNVNLYPTAAYLSRTKWQWRPPPLSEVNKQLRQETLSMYYGMHDFVWYWDVENVVRYVCDSKPKEFIQCLENRLNFLESHGIRMKSITFLDPKTEEWGAWSIMPLIEAVRTFAPLQRSLSLTGKAHRVLDGINFVQSSLLTRRVFDFAGSLSPEILEDEELIDRELRRFLEDDRKGRRILRNIVNWEWRDRRGRQERRRINKERKQKRNAIEGEERWGGVLRGRPARDESGTGSE</sequence>
<dbReference type="OrthoDB" id="5272396at2759"/>
<proteinExistence type="predicted"/>
<dbReference type="HOGENOM" id="CLU_765008_0_0_1"/>
<gene>
    <name evidence="2" type="ORF">M438DRAFT_330194</name>
</gene>
<dbReference type="RefSeq" id="XP_029765357.1">
    <property type="nucleotide sequence ID" value="XM_029903290.1"/>
</dbReference>
<feature type="compositionally biased region" description="Basic residues" evidence="1">
    <location>
        <begin position="331"/>
        <end position="340"/>
    </location>
</feature>
<protein>
    <submittedName>
        <fullName evidence="2">Uncharacterized protein</fullName>
    </submittedName>
</protein>
<organism evidence="2 3">
    <name type="scientific">Aureobasidium pullulans EXF-150</name>
    <dbReference type="NCBI Taxonomy" id="1043002"/>
    <lineage>
        <taxon>Eukaryota</taxon>
        <taxon>Fungi</taxon>
        <taxon>Dikarya</taxon>
        <taxon>Ascomycota</taxon>
        <taxon>Pezizomycotina</taxon>
        <taxon>Dothideomycetes</taxon>
        <taxon>Dothideomycetidae</taxon>
        <taxon>Dothideales</taxon>
        <taxon>Saccotheciaceae</taxon>
        <taxon>Aureobasidium</taxon>
    </lineage>
</organism>
<dbReference type="AlphaFoldDB" id="A0A074XUK1"/>
<accession>A0A074XUK1</accession>
<dbReference type="PANTHER" id="PTHR42085">
    <property type="entry name" value="F-BOX DOMAIN-CONTAINING PROTEIN"/>
    <property type="match status" value="1"/>
</dbReference>
<dbReference type="Proteomes" id="UP000030706">
    <property type="component" value="Unassembled WGS sequence"/>
</dbReference>
<feature type="compositionally biased region" description="Basic and acidic residues" evidence="1">
    <location>
        <begin position="357"/>
        <end position="367"/>
    </location>
</feature>
<dbReference type="PANTHER" id="PTHR42085:SF1">
    <property type="entry name" value="F-BOX DOMAIN-CONTAINING PROTEIN"/>
    <property type="match status" value="1"/>
</dbReference>
<feature type="compositionally biased region" description="Polar residues" evidence="1">
    <location>
        <begin position="25"/>
        <end position="44"/>
    </location>
</feature>
<evidence type="ECO:0000256" key="1">
    <source>
        <dbReference type="SAM" id="MobiDB-lite"/>
    </source>
</evidence>
<dbReference type="InterPro" id="IPR038883">
    <property type="entry name" value="AN11006-like"/>
</dbReference>
<dbReference type="EMBL" id="KL584974">
    <property type="protein sequence ID" value="KEQ89170.1"/>
    <property type="molecule type" value="Genomic_DNA"/>
</dbReference>
<feature type="region of interest" description="Disordered" evidence="1">
    <location>
        <begin position="1"/>
        <end position="69"/>
    </location>
</feature>
<keyword evidence="3" id="KW-1185">Reference proteome</keyword>
<name>A0A074XUK1_AURPU</name>
<feature type="region of interest" description="Disordered" evidence="1">
    <location>
        <begin position="331"/>
        <end position="367"/>
    </location>
</feature>